<dbReference type="Pfam" id="PF01551">
    <property type="entry name" value="Peptidase_M23"/>
    <property type="match status" value="1"/>
</dbReference>
<organism evidence="2">
    <name type="scientific">uncultured Pyrinomonadaceae bacterium</name>
    <dbReference type="NCBI Taxonomy" id="2283094"/>
    <lineage>
        <taxon>Bacteria</taxon>
        <taxon>Pseudomonadati</taxon>
        <taxon>Acidobacteriota</taxon>
        <taxon>Blastocatellia</taxon>
        <taxon>Blastocatellales</taxon>
        <taxon>Pyrinomonadaceae</taxon>
        <taxon>environmental samples</taxon>
    </lineage>
</organism>
<dbReference type="CDD" id="cd12797">
    <property type="entry name" value="M23_peptidase"/>
    <property type="match status" value="1"/>
</dbReference>
<proteinExistence type="predicted"/>
<name>A0A6J4PZK9_9BACT</name>
<evidence type="ECO:0000313" key="2">
    <source>
        <dbReference type="EMBL" id="CAA9430154.1"/>
    </source>
</evidence>
<protein>
    <submittedName>
        <fullName evidence="2">Peptidase M23B</fullName>
    </submittedName>
</protein>
<dbReference type="PANTHER" id="PTHR21666">
    <property type="entry name" value="PEPTIDASE-RELATED"/>
    <property type="match status" value="1"/>
</dbReference>
<accession>A0A6J4PZK9</accession>
<evidence type="ECO:0000259" key="1">
    <source>
        <dbReference type="Pfam" id="PF01551"/>
    </source>
</evidence>
<gene>
    <name evidence="2" type="ORF">AVDCRST_MAG74-3640</name>
</gene>
<dbReference type="Gene3D" id="2.70.70.10">
    <property type="entry name" value="Glucose Permease (Domain IIA)"/>
    <property type="match status" value="1"/>
</dbReference>
<dbReference type="SUPFAM" id="SSF51261">
    <property type="entry name" value="Duplicated hybrid motif"/>
    <property type="match status" value="1"/>
</dbReference>
<dbReference type="PANTHER" id="PTHR21666:SF268">
    <property type="entry name" value="PEPTIDASE M23 DOMAIN-CONTAINING PROTEIN"/>
    <property type="match status" value="1"/>
</dbReference>
<dbReference type="InterPro" id="IPR016047">
    <property type="entry name" value="M23ase_b-sheet_dom"/>
</dbReference>
<dbReference type="EMBL" id="CADCUR010000302">
    <property type="protein sequence ID" value="CAA9430154.1"/>
    <property type="molecule type" value="Genomic_DNA"/>
</dbReference>
<dbReference type="InterPro" id="IPR011055">
    <property type="entry name" value="Dup_hybrid_motif"/>
</dbReference>
<reference evidence="2" key="1">
    <citation type="submission" date="2020-02" db="EMBL/GenBank/DDBJ databases">
        <authorList>
            <person name="Meier V. D."/>
        </authorList>
    </citation>
    <scope>NUCLEOTIDE SEQUENCE</scope>
    <source>
        <strain evidence="2">AVDCRST_MAG74</strain>
    </source>
</reference>
<dbReference type="GO" id="GO:0004222">
    <property type="term" value="F:metalloendopeptidase activity"/>
    <property type="evidence" value="ECO:0007669"/>
    <property type="project" value="TreeGrafter"/>
</dbReference>
<feature type="domain" description="M23ase beta-sheet core" evidence="1">
    <location>
        <begin position="92"/>
        <end position="190"/>
    </location>
</feature>
<sequence>MKNLRQITGALFFGAVLFVALWAILTAVRNDFSGARSAVEISETISESASSYSKMALLSMKEPDARLAMPVKGIRTKQIADTWGAARSNGRAHSGQDIFAKRGTPVFSATEGYVLRVGESDLGGKVVFVLGAGGRRYYYAHLDDFAPELKAGDFVTTDTLLGYVGTTGNAKNTPPHLHFGVYGTSGALNPLTLLADRT</sequence>
<dbReference type="AlphaFoldDB" id="A0A6J4PZK9"/>
<dbReference type="InterPro" id="IPR050570">
    <property type="entry name" value="Cell_wall_metabolism_enzyme"/>
</dbReference>